<protein>
    <recommendedName>
        <fullName evidence="4">DUF2304 domain-containing protein</fullName>
    </recommendedName>
</protein>
<organism evidence="2 3">
    <name type="scientific">Candidatus Andersenbacteria bacterium CG10_big_fil_rev_8_21_14_0_10_54_11</name>
    <dbReference type="NCBI Taxonomy" id="1974485"/>
    <lineage>
        <taxon>Bacteria</taxon>
        <taxon>Candidatus Anderseniibacteriota</taxon>
    </lineage>
</organism>
<reference evidence="3" key="1">
    <citation type="submission" date="2017-09" db="EMBL/GenBank/DDBJ databases">
        <title>Depth-based differentiation of microbial function through sediment-hosted aquifers and enrichment of novel symbionts in the deep terrestrial subsurface.</title>
        <authorList>
            <person name="Probst A.J."/>
            <person name="Ladd B."/>
            <person name="Jarett J.K."/>
            <person name="Geller-Mcgrath D.E."/>
            <person name="Sieber C.M.K."/>
            <person name="Emerson J.B."/>
            <person name="Anantharaman K."/>
            <person name="Thomas B.C."/>
            <person name="Malmstrom R."/>
            <person name="Stieglmeier M."/>
            <person name="Klingl A."/>
            <person name="Woyke T."/>
            <person name="Ryan C.M."/>
            <person name="Banfield J.F."/>
        </authorList>
    </citation>
    <scope>NUCLEOTIDE SEQUENCE [LARGE SCALE GENOMIC DNA]</scope>
</reference>
<evidence type="ECO:0008006" key="4">
    <source>
        <dbReference type="Google" id="ProtNLM"/>
    </source>
</evidence>
<keyword evidence="1" id="KW-0472">Membrane</keyword>
<sequence>MSINDLQFYQIAVTAISLVMIYFGLEKFLRHEAGQSVLKLAVRMIVWGGMAAVALFPDITDTIAAFIGIEGNINAVVMLGFLLIFLIIFKILSVVERIEQEISALTRADALEKLKK</sequence>
<gene>
    <name evidence="2" type="ORF">COT71_01720</name>
</gene>
<feature type="transmembrane region" description="Helical" evidence="1">
    <location>
        <begin position="63"/>
        <end position="89"/>
    </location>
</feature>
<proteinExistence type="predicted"/>
<dbReference type="Proteomes" id="UP000230731">
    <property type="component" value="Unassembled WGS sequence"/>
</dbReference>
<keyword evidence="1" id="KW-0812">Transmembrane</keyword>
<dbReference type="AlphaFoldDB" id="A0A2M6WZK4"/>
<accession>A0A2M6WZK4</accession>
<feature type="transmembrane region" description="Helical" evidence="1">
    <location>
        <begin position="37"/>
        <end position="57"/>
    </location>
</feature>
<dbReference type="EMBL" id="PEZP01000021">
    <property type="protein sequence ID" value="PIT98242.1"/>
    <property type="molecule type" value="Genomic_DNA"/>
</dbReference>
<name>A0A2M6WZK4_9BACT</name>
<evidence type="ECO:0000313" key="3">
    <source>
        <dbReference type="Proteomes" id="UP000230731"/>
    </source>
</evidence>
<evidence type="ECO:0000313" key="2">
    <source>
        <dbReference type="EMBL" id="PIT98242.1"/>
    </source>
</evidence>
<dbReference type="Pfam" id="PF10066">
    <property type="entry name" value="DUF2304"/>
    <property type="match status" value="1"/>
</dbReference>
<feature type="transmembrane region" description="Helical" evidence="1">
    <location>
        <begin position="6"/>
        <end position="25"/>
    </location>
</feature>
<evidence type="ECO:0000256" key="1">
    <source>
        <dbReference type="SAM" id="Phobius"/>
    </source>
</evidence>
<keyword evidence="1" id="KW-1133">Transmembrane helix</keyword>
<comment type="caution">
    <text evidence="2">The sequence shown here is derived from an EMBL/GenBank/DDBJ whole genome shotgun (WGS) entry which is preliminary data.</text>
</comment>
<dbReference type="InterPro" id="IPR019277">
    <property type="entry name" value="DUF2304"/>
</dbReference>